<dbReference type="PANTHER" id="PTHR33529:SF2">
    <property type="entry name" value="LIPOPOLYSACCHARIDE EXPORT SYSTEM PERMEASE PROTEIN LPTG"/>
    <property type="match status" value="1"/>
</dbReference>
<organism evidence="7 8">
    <name type="scientific">Flaviflagellibacter deserti</name>
    <dbReference type="NCBI Taxonomy" id="2267266"/>
    <lineage>
        <taxon>Bacteria</taxon>
        <taxon>Pseudomonadati</taxon>
        <taxon>Pseudomonadota</taxon>
        <taxon>Alphaproteobacteria</taxon>
        <taxon>Hyphomicrobiales</taxon>
        <taxon>Flaviflagellibacter</taxon>
    </lineage>
</organism>
<evidence type="ECO:0000256" key="1">
    <source>
        <dbReference type="ARBA" id="ARBA00004651"/>
    </source>
</evidence>
<feature type="transmembrane region" description="Helical" evidence="6">
    <location>
        <begin position="14"/>
        <end position="36"/>
    </location>
</feature>
<evidence type="ECO:0000256" key="3">
    <source>
        <dbReference type="ARBA" id="ARBA00022692"/>
    </source>
</evidence>
<comment type="caution">
    <text evidence="7">The sequence shown here is derived from an EMBL/GenBank/DDBJ whole genome shotgun (WGS) entry which is preliminary data.</text>
</comment>
<dbReference type="InterPro" id="IPR030923">
    <property type="entry name" value="LptG"/>
</dbReference>
<feature type="transmembrane region" description="Helical" evidence="6">
    <location>
        <begin position="72"/>
        <end position="91"/>
    </location>
</feature>
<keyword evidence="8" id="KW-1185">Reference proteome</keyword>
<dbReference type="Proteomes" id="UP001595796">
    <property type="component" value="Unassembled WGS sequence"/>
</dbReference>
<dbReference type="EMBL" id="JBHSJF010000006">
    <property type="protein sequence ID" value="MFC5068371.1"/>
    <property type="molecule type" value="Genomic_DNA"/>
</dbReference>
<dbReference type="Pfam" id="PF03739">
    <property type="entry name" value="LptF_LptG"/>
    <property type="match status" value="1"/>
</dbReference>
<feature type="transmembrane region" description="Helical" evidence="6">
    <location>
        <begin position="103"/>
        <end position="125"/>
    </location>
</feature>
<dbReference type="RefSeq" id="WP_162799586.1">
    <property type="nucleotide sequence ID" value="NZ_JBHSJF010000006.1"/>
</dbReference>
<sequence>MLAGTLLPLLPAYIARRALLAIMVAFLIVFALIYVIDFVEVARRLGDEDNVGVLDMMQVSFERAPGIAGETLPFTVLFGAIGAFVGLSRRLELVVGRASGFSIWQIVAPACIVAAIVGILATAAYSPVSAWLTEQSADLTARLSAKAPPTGGRWIRQQSVDDQSIIRAQSSSERGRILRKVTAFVFTQSGALQERVDADKATLRDGYWELDHAHVVRIGATPENHQSYLLATNLTAQQVADSLSDANAIGFWALPSVILSTERAGLSPTKFQMQYQSLIAQPAMFVTMILIAATVSLGFSRTGGVAKAVVGGIGAGFVLYVLGKVAEDLGAAGFVAPAVAAWTPAVIGALMSVTVLLHREDG</sequence>
<evidence type="ECO:0000256" key="5">
    <source>
        <dbReference type="ARBA" id="ARBA00023136"/>
    </source>
</evidence>
<proteinExistence type="predicted"/>
<evidence type="ECO:0000313" key="8">
    <source>
        <dbReference type="Proteomes" id="UP001595796"/>
    </source>
</evidence>
<accession>A0ABV9Z0Q5</accession>
<protein>
    <submittedName>
        <fullName evidence="7">LPS export ABC transporter permease LptG</fullName>
    </submittedName>
</protein>
<dbReference type="InterPro" id="IPR005495">
    <property type="entry name" value="LptG/LptF_permease"/>
</dbReference>
<keyword evidence="2" id="KW-1003">Cell membrane</keyword>
<name>A0ABV9Z0Q5_9HYPH</name>
<evidence type="ECO:0000256" key="6">
    <source>
        <dbReference type="SAM" id="Phobius"/>
    </source>
</evidence>
<keyword evidence="5 6" id="KW-0472">Membrane</keyword>
<evidence type="ECO:0000313" key="7">
    <source>
        <dbReference type="EMBL" id="MFC5068371.1"/>
    </source>
</evidence>
<gene>
    <name evidence="7" type="primary">lptG</name>
    <name evidence="7" type="ORF">ACFPFW_10140</name>
</gene>
<evidence type="ECO:0000256" key="2">
    <source>
        <dbReference type="ARBA" id="ARBA00022475"/>
    </source>
</evidence>
<evidence type="ECO:0000256" key="4">
    <source>
        <dbReference type="ARBA" id="ARBA00022989"/>
    </source>
</evidence>
<keyword evidence="4 6" id="KW-1133">Transmembrane helix</keyword>
<dbReference type="PANTHER" id="PTHR33529">
    <property type="entry name" value="SLR0882 PROTEIN-RELATED"/>
    <property type="match status" value="1"/>
</dbReference>
<feature type="transmembrane region" description="Helical" evidence="6">
    <location>
        <begin position="305"/>
        <end position="322"/>
    </location>
</feature>
<reference evidence="8" key="1">
    <citation type="journal article" date="2019" name="Int. J. Syst. Evol. Microbiol.">
        <title>The Global Catalogue of Microorganisms (GCM) 10K type strain sequencing project: providing services to taxonomists for standard genome sequencing and annotation.</title>
        <authorList>
            <consortium name="The Broad Institute Genomics Platform"/>
            <consortium name="The Broad Institute Genome Sequencing Center for Infectious Disease"/>
            <person name="Wu L."/>
            <person name="Ma J."/>
        </authorList>
    </citation>
    <scope>NUCLEOTIDE SEQUENCE [LARGE SCALE GENOMIC DNA]</scope>
    <source>
        <strain evidence="8">CGMCC 1.16444</strain>
    </source>
</reference>
<feature type="transmembrane region" description="Helical" evidence="6">
    <location>
        <begin position="334"/>
        <end position="357"/>
    </location>
</feature>
<keyword evidence="3 6" id="KW-0812">Transmembrane</keyword>
<feature type="transmembrane region" description="Helical" evidence="6">
    <location>
        <begin position="278"/>
        <end position="299"/>
    </location>
</feature>
<comment type="subcellular location">
    <subcellularLocation>
        <location evidence="1">Cell membrane</location>
        <topology evidence="1">Multi-pass membrane protein</topology>
    </subcellularLocation>
</comment>
<dbReference type="NCBIfam" id="TIGR04408">
    <property type="entry name" value="LptG_lptG"/>
    <property type="match status" value="1"/>
</dbReference>